<evidence type="ECO:0000256" key="9">
    <source>
        <dbReference type="SAM" id="Phobius"/>
    </source>
</evidence>
<dbReference type="InterPro" id="IPR013525">
    <property type="entry name" value="ABC2_TM"/>
</dbReference>
<keyword evidence="6 9" id="KW-1133">Transmembrane helix</keyword>
<evidence type="ECO:0000256" key="2">
    <source>
        <dbReference type="ARBA" id="ARBA00007783"/>
    </source>
</evidence>
<feature type="transmembrane region" description="Helical" evidence="9">
    <location>
        <begin position="116"/>
        <end position="139"/>
    </location>
</feature>
<comment type="similarity">
    <text evidence="2">Belongs to the ABC-2 integral membrane protein family.</text>
</comment>
<dbReference type="GO" id="GO:0005886">
    <property type="term" value="C:plasma membrane"/>
    <property type="evidence" value="ECO:0007669"/>
    <property type="project" value="UniProtKB-SubCell"/>
</dbReference>
<evidence type="ECO:0000256" key="7">
    <source>
        <dbReference type="ARBA" id="ARBA00023047"/>
    </source>
</evidence>
<keyword evidence="4" id="KW-1003">Cell membrane</keyword>
<organism evidence="11 12">
    <name type="scientific">Thiomonas bhubaneswarensis</name>
    <dbReference type="NCBI Taxonomy" id="339866"/>
    <lineage>
        <taxon>Bacteria</taxon>
        <taxon>Pseudomonadati</taxon>
        <taxon>Pseudomonadota</taxon>
        <taxon>Betaproteobacteria</taxon>
        <taxon>Burkholderiales</taxon>
        <taxon>Thiomonas</taxon>
    </lineage>
</organism>
<dbReference type="AlphaFoldDB" id="A0A0K6HPR3"/>
<feature type="transmembrane region" description="Helical" evidence="9">
    <location>
        <begin position="145"/>
        <end position="169"/>
    </location>
</feature>
<gene>
    <name evidence="11" type="ORF">Ga0061069_10117</name>
</gene>
<dbReference type="PANTHER" id="PTHR30413:SF10">
    <property type="entry name" value="CAPSULE POLYSACCHARIDE EXPORT INNER-MEMBRANE PROTEIN CTRC"/>
    <property type="match status" value="1"/>
</dbReference>
<protein>
    <submittedName>
        <fullName evidence="11">ABC-type polysaccharide/polyol phosphate export permease</fullName>
    </submittedName>
</protein>
<evidence type="ECO:0000256" key="8">
    <source>
        <dbReference type="ARBA" id="ARBA00023136"/>
    </source>
</evidence>
<proteinExistence type="inferred from homology"/>
<evidence type="ECO:0000259" key="10">
    <source>
        <dbReference type="Pfam" id="PF01061"/>
    </source>
</evidence>
<evidence type="ECO:0000256" key="6">
    <source>
        <dbReference type="ARBA" id="ARBA00022989"/>
    </source>
</evidence>
<feature type="domain" description="ABC-2 type transporter transmembrane" evidence="10">
    <location>
        <begin position="21"/>
        <end position="222"/>
    </location>
</feature>
<evidence type="ECO:0000313" key="12">
    <source>
        <dbReference type="Proteomes" id="UP000183649"/>
    </source>
</evidence>
<comment type="subcellular location">
    <subcellularLocation>
        <location evidence="1">Cell membrane</location>
        <topology evidence="1">Multi-pass membrane protein</topology>
    </subcellularLocation>
</comment>
<dbReference type="PANTHER" id="PTHR30413">
    <property type="entry name" value="INNER MEMBRANE TRANSPORT PERMEASE"/>
    <property type="match status" value="1"/>
</dbReference>
<dbReference type="Pfam" id="PF01061">
    <property type="entry name" value="ABC2_membrane"/>
    <property type="match status" value="1"/>
</dbReference>
<dbReference type="GO" id="GO:0015920">
    <property type="term" value="P:lipopolysaccharide transport"/>
    <property type="evidence" value="ECO:0007669"/>
    <property type="project" value="TreeGrafter"/>
</dbReference>
<evidence type="ECO:0000313" key="11">
    <source>
        <dbReference type="EMBL" id="CUA92869.1"/>
    </source>
</evidence>
<feature type="transmembrane region" description="Helical" evidence="9">
    <location>
        <begin position="41"/>
        <end position="61"/>
    </location>
</feature>
<feature type="transmembrane region" description="Helical" evidence="9">
    <location>
        <begin position="176"/>
        <end position="195"/>
    </location>
</feature>
<dbReference type="GO" id="GO:0015774">
    <property type="term" value="P:polysaccharide transport"/>
    <property type="evidence" value="ECO:0007669"/>
    <property type="project" value="UniProtKB-KW"/>
</dbReference>
<keyword evidence="7" id="KW-0762">Sugar transport</keyword>
<evidence type="ECO:0000256" key="4">
    <source>
        <dbReference type="ARBA" id="ARBA00022475"/>
    </source>
</evidence>
<dbReference type="GO" id="GO:0140359">
    <property type="term" value="F:ABC-type transporter activity"/>
    <property type="evidence" value="ECO:0007669"/>
    <property type="project" value="InterPro"/>
</dbReference>
<evidence type="ECO:0000256" key="3">
    <source>
        <dbReference type="ARBA" id="ARBA00022448"/>
    </source>
</evidence>
<dbReference type="OrthoDB" id="9796017at2"/>
<keyword evidence="7" id="KW-0625">Polysaccharide transport</keyword>
<feature type="transmembrane region" description="Helical" evidence="9">
    <location>
        <begin position="232"/>
        <end position="249"/>
    </location>
</feature>
<reference evidence="12" key="1">
    <citation type="submission" date="2015-08" db="EMBL/GenBank/DDBJ databases">
        <authorList>
            <person name="Varghese N."/>
        </authorList>
    </citation>
    <scope>NUCLEOTIDE SEQUENCE [LARGE SCALE GENOMIC DNA]</scope>
    <source>
        <strain evidence="12">DSM 18181</strain>
    </source>
</reference>
<keyword evidence="12" id="KW-1185">Reference proteome</keyword>
<evidence type="ECO:0000256" key="5">
    <source>
        <dbReference type="ARBA" id="ARBA00022692"/>
    </source>
</evidence>
<keyword evidence="3" id="KW-0813">Transport</keyword>
<dbReference type="Proteomes" id="UP000183649">
    <property type="component" value="Unassembled WGS sequence"/>
</dbReference>
<dbReference type="STRING" id="339866.GCA_001418255_00016"/>
<accession>A0A0K6HPR3</accession>
<dbReference type="RefSeq" id="WP_055449011.1">
    <property type="nucleotide sequence ID" value="NZ_CYHF01000001.1"/>
</dbReference>
<keyword evidence="5 9" id="KW-0812">Transmembrane</keyword>
<sequence>MSALRTAFDDLTRSILAWRLWSLLGWLEIRQRYARSKVGPFWLTISMGVLVGTMGVVYGSLFGQDLSNYLPMLAIGIVMWGLFSSIVNEGSTAYINSANYIRQVHTPRLIYILQAAWRNTVIFAHNFIIVLITLLIFGVKSWATLPLFIPGLVIFLLNAMWMAAVVGLVSARFRDLPQIVSALLQVAFYVTPILFHGGMLSGKHQWIVEYNPLAYLIDIVRQPLVGEVPPPFTWGLTIGMAVLGWLLALSMTGRYHRRIPYWV</sequence>
<name>A0A0K6HPR3_9BURK</name>
<feature type="transmembrane region" description="Helical" evidence="9">
    <location>
        <begin position="73"/>
        <end position="95"/>
    </location>
</feature>
<keyword evidence="8 9" id="KW-0472">Membrane</keyword>
<dbReference type="EMBL" id="CYHF01000001">
    <property type="protein sequence ID" value="CUA92869.1"/>
    <property type="molecule type" value="Genomic_DNA"/>
</dbReference>
<evidence type="ECO:0000256" key="1">
    <source>
        <dbReference type="ARBA" id="ARBA00004651"/>
    </source>
</evidence>